<feature type="domain" description="Luciferase-like" evidence="1">
    <location>
        <begin position="20"/>
        <end position="295"/>
    </location>
</feature>
<dbReference type="InterPro" id="IPR036661">
    <property type="entry name" value="Luciferase-like_sf"/>
</dbReference>
<dbReference type="Gene3D" id="3.20.20.30">
    <property type="entry name" value="Luciferase-like domain"/>
    <property type="match status" value="1"/>
</dbReference>
<dbReference type="EC" id="1.-.-.-" evidence="2"/>
<dbReference type="AlphaFoldDB" id="A0AAU7C6H8"/>
<proteinExistence type="predicted"/>
<dbReference type="Pfam" id="PF00296">
    <property type="entry name" value="Bac_luciferase"/>
    <property type="match status" value="1"/>
</dbReference>
<sequence>MFTIGLTDHLEGPPDRPSREIFAEVTDLVRRADRLGVRYAWFSEHHAHAHQGHLPTPLLLALHLAGLTQEIRLGTAIICLNLHHPLDVAEQVAVADVLTAGRMAVGFGSGSTPEESALFGSAVADDRERQARFAEALRVIRSAWSGDWSGDAPHAFSVPPHRSLPVPSADLPGRCWVAVNSIGSARIAGDLGWNMLFSHLRTPEQYRDYCAAYRTAGGTGLVAANRPVFVGPDDATAFRCAEPALRTLWRRFRQEGKIPADTREPANPEELCAHPINFIVGGPETVARQLRELHEQSPFDVANVEVRWAGLSHALVCDSLRRLLEDVVPRLDNDTP</sequence>
<dbReference type="GO" id="GO:0005829">
    <property type="term" value="C:cytosol"/>
    <property type="evidence" value="ECO:0007669"/>
    <property type="project" value="TreeGrafter"/>
</dbReference>
<gene>
    <name evidence="2" type="ORF">V5E97_20515</name>
</gene>
<accession>A0AAU7C6H8</accession>
<evidence type="ECO:0000259" key="1">
    <source>
        <dbReference type="Pfam" id="PF00296"/>
    </source>
</evidence>
<dbReference type="PANTHER" id="PTHR30137">
    <property type="entry name" value="LUCIFERASE-LIKE MONOOXYGENASE"/>
    <property type="match status" value="1"/>
</dbReference>
<dbReference type="SUPFAM" id="SSF51679">
    <property type="entry name" value="Bacterial luciferase-like"/>
    <property type="match status" value="1"/>
</dbReference>
<keyword evidence="2" id="KW-0560">Oxidoreductase</keyword>
<dbReference type="InterPro" id="IPR011251">
    <property type="entry name" value="Luciferase-like_dom"/>
</dbReference>
<organism evidence="2">
    <name type="scientific">Singulisphaera sp. Ch08</name>
    <dbReference type="NCBI Taxonomy" id="3120278"/>
    <lineage>
        <taxon>Bacteria</taxon>
        <taxon>Pseudomonadati</taxon>
        <taxon>Planctomycetota</taxon>
        <taxon>Planctomycetia</taxon>
        <taxon>Isosphaerales</taxon>
        <taxon>Isosphaeraceae</taxon>
        <taxon>Singulisphaera</taxon>
    </lineage>
</organism>
<dbReference type="InterPro" id="IPR050766">
    <property type="entry name" value="Bact_Lucif_Oxidored"/>
</dbReference>
<dbReference type="RefSeq" id="WP_406693411.1">
    <property type="nucleotide sequence ID" value="NZ_CP155447.1"/>
</dbReference>
<evidence type="ECO:0000313" key="2">
    <source>
        <dbReference type="EMBL" id="XBH00740.1"/>
    </source>
</evidence>
<dbReference type="EMBL" id="CP155447">
    <property type="protein sequence ID" value="XBH00740.1"/>
    <property type="molecule type" value="Genomic_DNA"/>
</dbReference>
<name>A0AAU7C6H8_9BACT</name>
<protein>
    <submittedName>
        <fullName evidence="2">LLM class flavin-dependent oxidoreductase</fullName>
        <ecNumber evidence="2">1.-.-.-</ecNumber>
    </submittedName>
</protein>
<reference evidence="2" key="1">
    <citation type="submission" date="2024-05" db="EMBL/GenBank/DDBJ databases">
        <title>Planctomycetes of the genus Singulisphaera possess chitinolytic capabilities.</title>
        <authorList>
            <person name="Ivanova A."/>
        </authorList>
    </citation>
    <scope>NUCLEOTIDE SEQUENCE</scope>
    <source>
        <strain evidence="2">Ch08T</strain>
    </source>
</reference>
<dbReference type="GO" id="GO:0016705">
    <property type="term" value="F:oxidoreductase activity, acting on paired donors, with incorporation or reduction of molecular oxygen"/>
    <property type="evidence" value="ECO:0007669"/>
    <property type="project" value="InterPro"/>
</dbReference>
<dbReference type="PANTHER" id="PTHR30137:SF15">
    <property type="entry name" value="BLL6902 PROTEIN"/>
    <property type="match status" value="1"/>
</dbReference>